<dbReference type="GO" id="GO:0008440">
    <property type="term" value="F:inositol-1,4,5-trisphosphate 3-kinase activity"/>
    <property type="evidence" value="ECO:0007669"/>
    <property type="project" value="TreeGrafter"/>
</dbReference>
<dbReference type="Gene3D" id="3.30.470.160">
    <property type="entry name" value="Inositol polyphosphate kinase"/>
    <property type="match status" value="1"/>
</dbReference>
<dbReference type="InterPro" id="IPR038286">
    <property type="entry name" value="IPK_sf"/>
</dbReference>
<reference evidence="6" key="1">
    <citation type="submission" date="2022-11" db="EMBL/GenBank/DDBJ databases">
        <authorList>
            <person name="Petersen C."/>
        </authorList>
    </citation>
    <scope>NUCLEOTIDE SEQUENCE</scope>
    <source>
        <strain evidence="6">IBT 34128</strain>
    </source>
</reference>
<comment type="caution">
    <text evidence="6">The sequence shown here is derived from an EMBL/GenBank/DDBJ whole genome shotgun (WGS) entry which is preliminary data.</text>
</comment>
<dbReference type="GO" id="GO:0005634">
    <property type="term" value="C:nucleus"/>
    <property type="evidence" value="ECO:0007669"/>
    <property type="project" value="TreeGrafter"/>
</dbReference>
<dbReference type="SUPFAM" id="SSF56104">
    <property type="entry name" value="SAICAR synthase-like"/>
    <property type="match status" value="1"/>
</dbReference>
<feature type="region of interest" description="Disordered" evidence="5">
    <location>
        <begin position="700"/>
        <end position="736"/>
    </location>
</feature>
<feature type="region of interest" description="Disordered" evidence="5">
    <location>
        <begin position="1285"/>
        <end position="1317"/>
    </location>
</feature>
<evidence type="ECO:0000256" key="3">
    <source>
        <dbReference type="ARBA" id="ARBA00022777"/>
    </source>
</evidence>
<feature type="compositionally biased region" description="Polar residues" evidence="5">
    <location>
        <begin position="706"/>
        <end position="729"/>
    </location>
</feature>
<name>A0A9W9KDJ0_9EURO</name>
<feature type="region of interest" description="Disordered" evidence="5">
    <location>
        <begin position="447"/>
        <end position="475"/>
    </location>
</feature>
<feature type="compositionally biased region" description="Polar residues" evidence="5">
    <location>
        <begin position="1185"/>
        <end position="1200"/>
    </location>
</feature>
<dbReference type="OrthoDB" id="2573163at2759"/>
<feature type="compositionally biased region" description="Basic and acidic residues" evidence="5">
    <location>
        <begin position="338"/>
        <end position="349"/>
    </location>
</feature>
<feature type="compositionally biased region" description="Basic and acidic residues" evidence="5">
    <location>
        <begin position="356"/>
        <end position="367"/>
    </location>
</feature>
<feature type="compositionally biased region" description="Basic residues" evidence="5">
    <location>
        <begin position="832"/>
        <end position="842"/>
    </location>
</feature>
<feature type="compositionally biased region" description="Polar residues" evidence="5">
    <location>
        <begin position="70"/>
        <end position="83"/>
    </location>
</feature>
<evidence type="ECO:0000313" key="7">
    <source>
        <dbReference type="Proteomes" id="UP001141434"/>
    </source>
</evidence>
<evidence type="ECO:0000256" key="5">
    <source>
        <dbReference type="SAM" id="MobiDB-lite"/>
    </source>
</evidence>
<feature type="region of interest" description="Disordered" evidence="5">
    <location>
        <begin position="832"/>
        <end position="867"/>
    </location>
</feature>
<dbReference type="GO" id="GO:0000824">
    <property type="term" value="F:inositol-1,4,5,6-tetrakisphosphate 3-kinase activity"/>
    <property type="evidence" value="ECO:0007669"/>
    <property type="project" value="TreeGrafter"/>
</dbReference>
<feature type="region of interest" description="Disordered" evidence="5">
    <location>
        <begin position="555"/>
        <end position="632"/>
    </location>
</feature>
<dbReference type="EC" id="2.7.-.-" evidence="4"/>
<feature type="compositionally biased region" description="Polar residues" evidence="5">
    <location>
        <begin position="43"/>
        <end position="61"/>
    </location>
</feature>
<feature type="compositionally biased region" description="Polar residues" evidence="5">
    <location>
        <begin position="254"/>
        <end position="264"/>
    </location>
</feature>
<feature type="compositionally biased region" description="Basic and acidic residues" evidence="5">
    <location>
        <begin position="849"/>
        <end position="862"/>
    </location>
</feature>
<organism evidence="6 7">
    <name type="scientific">Penicillium alfredii</name>
    <dbReference type="NCBI Taxonomy" id="1506179"/>
    <lineage>
        <taxon>Eukaryota</taxon>
        <taxon>Fungi</taxon>
        <taxon>Dikarya</taxon>
        <taxon>Ascomycota</taxon>
        <taxon>Pezizomycotina</taxon>
        <taxon>Eurotiomycetes</taxon>
        <taxon>Eurotiomycetidae</taxon>
        <taxon>Eurotiales</taxon>
        <taxon>Aspergillaceae</taxon>
        <taxon>Penicillium</taxon>
    </lineage>
</organism>
<keyword evidence="3 4" id="KW-0418">Kinase</keyword>
<feature type="region of interest" description="Disordered" evidence="5">
    <location>
        <begin position="1185"/>
        <end position="1213"/>
    </location>
</feature>
<accession>A0A9W9KDJ0</accession>
<proteinExistence type="inferred from homology"/>
<dbReference type="RefSeq" id="XP_056512742.1">
    <property type="nucleotide sequence ID" value="XM_056654715.1"/>
</dbReference>
<comment type="similarity">
    <text evidence="1 4">Belongs to the inositol phosphokinase (IPK) family.</text>
</comment>
<dbReference type="PANTHER" id="PTHR12400">
    <property type="entry name" value="INOSITOL POLYPHOSPHATE KINASE"/>
    <property type="match status" value="1"/>
</dbReference>
<feature type="compositionally biased region" description="Basic and acidic residues" evidence="5">
    <location>
        <begin position="599"/>
        <end position="611"/>
    </location>
</feature>
<feature type="region of interest" description="Disordered" evidence="5">
    <location>
        <begin position="907"/>
        <end position="1037"/>
    </location>
</feature>
<dbReference type="GO" id="GO:0046854">
    <property type="term" value="P:phosphatidylinositol phosphate biosynthetic process"/>
    <property type="evidence" value="ECO:0007669"/>
    <property type="project" value="TreeGrafter"/>
</dbReference>
<dbReference type="EMBL" id="JAPMSZ010000005">
    <property type="protein sequence ID" value="KAJ5101911.1"/>
    <property type="molecule type" value="Genomic_DNA"/>
</dbReference>
<dbReference type="Proteomes" id="UP001141434">
    <property type="component" value="Unassembled WGS sequence"/>
</dbReference>
<evidence type="ECO:0000256" key="1">
    <source>
        <dbReference type="ARBA" id="ARBA00007374"/>
    </source>
</evidence>
<evidence type="ECO:0000313" key="6">
    <source>
        <dbReference type="EMBL" id="KAJ5101911.1"/>
    </source>
</evidence>
<dbReference type="PANTHER" id="PTHR12400:SF21">
    <property type="entry name" value="KINASE"/>
    <property type="match status" value="1"/>
</dbReference>
<feature type="compositionally biased region" description="Polar residues" evidence="5">
    <location>
        <begin position="986"/>
        <end position="1000"/>
    </location>
</feature>
<feature type="compositionally biased region" description="Polar residues" evidence="5">
    <location>
        <begin position="574"/>
        <end position="586"/>
    </location>
</feature>
<feature type="compositionally biased region" description="Basic and acidic residues" evidence="5">
    <location>
        <begin position="907"/>
        <end position="917"/>
    </location>
</feature>
<feature type="compositionally biased region" description="Polar residues" evidence="5">
    <location>
        <begin position="306"/>
        <end position="319"/>
    </location>
</feature>
<evidence type="ECO:0000256" key="4">
    <source>
        <dbReference type="RuleBase" id="RU363090"/>
    </source>
</evidence>
<dbReference type="GeneID" id="81393883"/>
<sequence>MSSPPSAPENSLPDPLVTPAAPAQHDCSKDPGLPPGNPRHDLSQGQRSQGAQESPSPSRAESPTVHEWSQPASTFTLKRTTSIPLERPARPDVAHSPQLSERDSIFATHYLPSDSGANTPQLPPERTLDNVRQVSLIPGLDDASVPPSPLSKVSSQSSRVDPSHMEVDVRRHFPSPAPSHFSPSDIPRWPLLRSSLLSTEQKNQEADTPHTQTLKESRPLHGVPSDDTGTQTGRPQDSLAERSLFPSALGDVSHTPQPVTLSSSDQERSGLTREILSYTSQGDSAGGPALERSSSRGRRGRVDNSIEANFTNVEPASNVRSRKSSHYLGLFKENTTSPDRKRREDRGRYQDVPSELQDRVMDHEPESRQPASEEDALLRKSVSLPSLSEGPSFEPQHPAEPPQEAQQDDLYKRRPKALPRNLLEEIRNFHLTPGGYSERSRDYFQPEPHVEHLSRSPSSYEQEERRDSGQFEEDYENEQISSAVYFPHERVAESEGVDGLRAFAQDSGVQPVQLDAAEKGHELILVTQERSASPEQEVSHVDISFRSKNQSKILHGEVQDRQPPLESVPEKPLSTISERSYDSTGDSEIVSADESAQSVHDESSLTDDTERTPTATPIQPSRMMTRRKPQGPLGAVELKPYRHQVGGHTTVFRFSRRAVCKQLNNRENEFYERIERRHPDMLVFLPRYIGVLNVTFSKNSKRPKAHSQSGGNSQDVKQTNGASSLTSPFPDTPEPQRIFSQKQITGVIPKVILANNRHIIPADLFSTPQRPRTADEAVVNRRRSVDRLGAMTTDSDPSLRKRNKIWGATTVNRKLQEQVLREVFSPPAIHHHRRHARGHLHLPRASSDIPRRRGNLSEDHTSSSRRMAPPNIEALKTPAIDIVPPSNEGPGLSSSASTAFEANRNRLEKVRTEEEQSRASSLNRVPQVRRRHSGSGLQRRGSINSQNTGDLMFFDDEGYGGDKEDEIFSMEGDASMPSDPSPLVNPATSPFFESNSTSEPPTLGPVTPGKPSQIPSQVESKEDPSTGLPSNPKEAQMKQDERVQFFLLLEDLTAGMNKPCVLDLKMGTRQYGIEANEKKKKSQRRKCQSTTSQQLGVRLCGMQAWNVKKQEYTFEDKYFGRDLRSGREFQDALTRFLYDGVSYASVAKKIPVILERLTLLEHMIRKLERYRLYASSLLILYDGEQSTSETPQQGPPSTSAERPPPRRRVSDDGHKNFDVQLKIVDFANCVTGEDTLPPDTPCPPHYPQDIDRGYLRGLRTLRMYFQRIMKEVTQEEFVERGEGEAIALGSQPAGRESPSDQYWDESVMDNDLGEVSF</sequence>
<feature type="compositionally biased region" description="Low complexity" evidence="5">
    <location>
        <begin position="150"/>
        <end position="160"/>
    </location>
</feature>
<feature type="compositionally biased region" description="Basic and acidic residues" evidence="5">
    <location>
        <begin position="161"/>
        <end position="171"/>
    </location>
</feature>
<dbReference type="GO" id="GO:0005737">
    <property type="term" value="C:cytoplasm"/>
    <property type="evidence" value="ECO:0007669"/>
    <property type="project" value="TreeGrafter"/>
</dbReference>
<feature type="region of interest" description="Disordered" evidence="5">
    <location>
        <begin position="1"/>
        <end position="411"/>
    </location>
</feature>
<keyword evidence="2 4" id="KW-0808">Transferase</keyword>
<feature type="compositionally biased region" description="Acidic residues" evidence="5">
    <location>
        <begin position="953"/>
        <end position="968"/>
    </location>
</feature>
<feature type="compositionally biased region" description="Acidic residues" evidence="5">
    <location>
        <begin position="1302"/>
        <end position="1317"/>
    </location>
</feature>
<evidence type="ECO:0000256" key="2">
    <source>
        <dbReference type="ARBA" id="ARBA00022679"/>
    </source>
</evidence>
<feature type="compositionally biased region" description="Basic and acidic residues" evidence="5">
    <location>
        <begin position="202"/>
        <end position="219"/>
    </location>
</feature>
<dbReference type="Pfam" id="PF03770">
    <property type="entry name" value="IPK"/>
    <property type="match status" value="1"/>
</dbReference>
<keyword evidence="7" id="KW-1185">Reference proteome</keyword>
<protein>
    <recommendedName>
        <fullName evidence="4">Kinase</fullName>
        <ecNumber evidence="4">2.7.-.-</ecNumber>
    </recommendedName>
</protein>
<gene>
    <name evidence="6" type="ORF">NUU61_004133</name>
</gene>
<dbReference type="InterPro" id="IPR005522">
    <property type="entry name" value="IPK"/>
</dbReference>
<reference evidence="6" key="2">
    <citation type="journal article" date="2023" name="IMA Fungus">
        <title>Comparative genomic study of the Penicillium genus elucidates a diverse pangenome and 15 lateral gene transfer events.</title>
        <authorList>
            <person name="Petersen C."/>
            <person name="Sorensen T."/>
            <person name="Nielsen M.R."/>
            <person name="Sondergaard T.E."/>
            <person name="Sorensen J.L."/>
            <person name="Fitzpatrick D.A."/>
            <person name="Frisvad J.C."/>
            <person name="Nielsen K.L."/>
        </authorList>
    </citation>
    <scope>NUCLEOTIDE SEQUENCE</scope>
    <source>
        <strain evidence="6">IBT 34128</strain>
    </source>
</reference>
<dbReference type="GO" id="GO:0032958">
    <property type="term" value="P:inositol phosphate biosynthetic process"/>
    <property type="evidence" value="ECO:0007669"/>
    <property type="project" value="InterPro"/>
</dbReference>